<protein>
    <submittedName>
        <fullName evidence="2">Uncharacterized protein</fullName>
    </submittedName>
</protein>
<dbReference type="Proteomes" id="UP000019149">
    <property type="component" value="Unassembled WGS sequence"/>
</dbReference>
<comment type="caution">
    <text evidence="2">The sequence shown here is derived from an EMBL/GenBank/DDBJ whole genome shotgun (WGS) entry which is preliminary data.</text>
</comment>
<reference evidence="2 3" key="1">
    <citation type="journal article" date="2013" name="Nat. Genet.">
        <title>The genome of the hydatid tapeworm Echinococcus granulosus.</title>
        <authorList>
            <person name="Zheng H."/>
            <person name="Zhang W."/>
            <person name="Zhang L."/>
            <person name="Zhang Z."/>
            <person name="Li J."/>
            <person name="Lu G."/>
            <person name="Zhu Y."/>
            <person name="Wang Y."/>
            <person name="Huang Y."/>
            <person name="Liu J."/>
            <person name="Kang H."/>
            <person name="Chen J."/>
            <person name="Wang L."/>
            <person name="Chen A."/>
            <person name="Yu S."/>
            <person name="Gao Z."/>
            <person name="Jin L."/>
            <person name="Gu W."/>
            <person name="Wang Z."/>
            <person name="Zhao L."/>
            <person name="Shi B."/>
            <person name="Wen H."/>
            <person name="Lin R."/>
            <person name="Jones M.K."/>
            <person name="Brejova B."/>
            <person name="Vinar T."/>
            <person name="Zhao G."/>
            <person name="McManus D.P."/>
            <person name="Chen Z."/>
            <person name="Zhou Y."/>
            <person name="Wang S."/>
        </authorList>
    </citation>
    <scope>NUCLEOTIDE SEQUENCE [LARGE SCALE GENOMIC DNA]</scope>
</reference>
<evidence type="ECO:0000313" key="3">
    <source>
        <dbReference type="Proteomes" id="UP000019149"/>
    </source>
</evidence>
<gene>
    <name evidence="2" type="ORF">EGR_09954</name>
</gene>
<dbReference type="RefSeq" id="XP_024346387.1">
    <property type="nucleotide sequence ID" value="XM_024499203.1"/>
</dbReference>
<proteinExistence type="predicted"/>
<organism evidence="2 3">
    <name type="scientific">Echinococcus granulosus</name>
    <name type="common">Hydatid tapeworm</name>
    <dbReference type="NCBI Taxonomy" id="6210"/>
    <lineage>
        <taxon>Eukaryota</taxon>
        <taxon>Metazoa</taxon>
        <taxon>Spiralia</taxon>
        <taxon>Lophotrochozoa</taxon>
        <taxon>Platyhelminthes</taxon>
        <taxon>Cestoda</taxon>
        <taxon>Eucestoda</taxon>
        <taxon>Cyclophyllidea</taxon>
        <taxon>Taeniidae</taxon>
        <taxon>Echinococcus</taxon>
        <taxon>Echinococcus granulosus group</taxon>
    </lineage>
</organism>
<evidence type="ECO:0000313" key="2">
    <source>
        <dbReference type="EMBL" id="EUB55191.1"/>
    </source>
</evidence>
<name>W6U3N3_ECHGR</name>
<dbReference type="KEGG" id="egl:EGR_09954"/>
<dbReference type="AlphaFoldDB" id="W6U3N3"/>
<feature type="chain" id="PRO_5004881920" evidence="1">
    <location>
        <begin position="23"/>
        <end position="135"/>
    </location>
</feature>
<accession>W6U3N3</accession>
<dbReference type="GeneID" id="36345669"/>
<evidence type="ECO:0000256" key="1">
    <source>
        <dbReference type="SAM" id="SignalP"/>
    </source>
</evidence>
<dbReference type="CTD" id="36345669"/>
<feature type="signal peptide" evidence="1">
    <location>
        <begin position="1"/>
        <end position="22"/>
    </location>
</feature>
<dbReference type="EMBL" id="APAU02000178">
    <property type="protein sequence ID" value="EUB55191.1"/>
    <property type="molecule type" value="Genomic_DNA"/>
</dbReference>
<sequence length="135" mass="14797">MRLNHSRPLLLFTFIFPSSASASTFTSALASNFTSTSFSTSTELSILLLRNASSTQAQSDGTSHSLHVANPEDDGEVIATVALLEIAIRRMTELEVTTDYLEGLGCCFMKLVERMSDAIVELHNRPIGRRCRSRG</sequence>
<keyword evidence="3" id="KW-1185">Reference proteome</keyword>
<keyword evidence="1" id="KW-0732">Signal</keyword>